<dbReference type="PATRIC" id="fig|1291379.3.peg.2660"/>
<accession>S6A282</accession>
<dbReference type="AlphaFoldDB" id="S6A282"/>
<name>S6A282_9SPIR</name>
<dbReference type="KEGG" id="tped:TPE_2686"/>
<gene>
    <name evidence="1" type="ORF">TPE_2686</name>
</gene>
<dbReference type="HOGENOM" id="CLU_3141888_0_0_12"/>
<dbReference type="EMBL" id="CP004120">
    <property type="protein sequence ID" value="AGT45158.1"/>
    <property type="molecule type" value="Genomic_DNA"/>
</dbReference>
<proteinExistence type="predicted"/>
<evidence type="ECO:0000313" key="1">
    <source>
        <dbReference type="EMBL" id="AGT45158.1"/>
    </source>
</evidence>
<organism evidence="1 2">
    <name type="scientific">Treponema pedis str. T A4</name>
    <dbReference type="NCBI Taxonomy" id="1291379"/>
    <lineage>
        <taxon>Bacteria</taxon>
        <taxon>Pseudomonadati</taxon>
        <taxon>Spirochaetota</taxon>
        <taxon>Spirochaetia</taxon>
        <taxon>Spirochaetales</taxon>
        <taxon>Treponemataceae</taxon>
        <taxon>Treponema</taxon>
    </lineage>
</organism>
<reference evidence="1 2" key="1">
    <citation type="journal article" date="2013" name="PLoS ONE">
        <title>Genome-Wide Relatedness of Treponema pedis, from Gingiva and Necrotic Skin Lesions of Pigs, with the Human Oral Pathogen Treponema denticola.</title>
        <authorList>
            <person name="Svartstrom O."/>
            <person name="Mushtaq M."/>
            <person name="Pringle M."/>
            <person name="Segerman B."/>
        </authorList>
    </citation>
    <scope>NUCLEOTIDE SEQUENCE [LARGE SCALE GENOMIC DNA]</scope>
    <source>
        <strain evidence="1">T A4</strain>
    </source>
</reference>
<keyword evidence="2" id="KW-1185">Reference proteome</keyword>
<protein>
    <submittedName>
        <fullName evidence="1">Uncharacterized protein</fullName>
    </submittedName>
</protein>
<evidence type="ECO:0000313" key="2">
    <source>
        <dbReference type="Proteomes" id="UP000015620"/>
    </source>
</evidence>
<dbReference type="Proteomes" id="UP000015620">
    <property type="component" value="Chromosome"/>
</dbReference>
<sequence length="49" mass="5713">MSSALSKISVTIHSARGEHTYTNVFFRHFHGQPYPFLTLADLFRRFTLL</sequence>